<feature type="region of interest" description="Disordered" evidence="1">
    <location>
        <begin position="537"/>
        <end position="588"/>
    </location>
</feature>
<accession>A0AAW0E9D9</accession>
<keyword evidence="3" id="KW-1185">Reference proteome</keyword>
<dbReference type="AlphaFoldDB" id="A0AAW0E9D9"/>
<dbReference type="EMBL" id="JAYKXP010000002">
    <property type="protein sequence ID" value="KAK7060717.1"/>
    <property type="molecule type" value="Genomic_DNA"/>
</dbReference>
<reference evidence="2 3" key="1">
    <citation type="submission" date="2024-01" db="EMBL/GenBank/DDBJ databases">
        <title>A draft genome for a cacao thread blight-causing isolate of Paramarasmius palmivorus.</title>
        <authorList>
            <person name="Baruah I.K."/>
            <person name="Bukari Y."/>
            <person name="Amoako-Attah I."/>
            <person name="Meinhardt L.W."/>
            <person name="Bailey B.A."/>
            <person name="Cohen S.P."/>
        </authorList>
    </citation>
    <scope>NUCLEOTIDE SEQUENCE [LARGE SCALE GENOMIC DNA]</scope>
    <source>
        <strain evidence="2 3">GH-12</strain>
    </source>
</reference>
<dbReference type="Proteomes" id="UP001383192">
    <property type="component" value="Unassembled WGS sequence"/>
</dbReference>
<feature type="compositionally biased region" description="Polar residues" evidence="1">
    <location>
        <begin position="552"/>
        <end position="562"/>
    </location>
</feature>
<feature type="compositionally biased region" description="Acidic residues" evidence="1">
    <location>
        <begin position="565"/>
        <end position="578"/>
    </location>
</feature>
<protein>
    <submittedName>
        <fullName evidence="2">Uncharacterized protein</fullName>
    </submittedName>
</protein>
<comment type="caution">
    <text evidence="2">The sequence shown here is derived from an EMBL/GenBank/DDBJ whole genome shotgun (WGS) entry which is preliminary data.</text>
</comment>
<evidence type="ECO:0000256" key="1">
    <source>
        <dbReference type="SAM" id="MobiDB-lite"/>
    </source>
</evidence>
<sequence length="605" mass="68796">MAFVGTQDLTIAGNATNIVHGNQYNSNTNLKVVKFIRVQQRSGHMSKQRRIRKKGAEIDLISDEYREIRWGDIYKVEQTGSTETEEYHRDDEGQYTWTKTGERRFYRAKLYGHDTIFTAITYTGKDASKLWRKDLAAFSESLDTATAFQLFGVNRSKVPALLLYDDWIPMAHFCPENFWATFYAQLLFSYMQCGNGNLWLNSQSGYISLGPDGPKIWGLIPPRPVDDLCTTADILNIDTCVRYLSKTASQDLDIDVLDCALELSGEINMCINDFFGVQHQCSQACMHTIDLEWTQGGEGLWWRTELKGHVADKVLDFLDDLDFNVVYSGTQLHKLTFSKGKGRLQNLDKIRHPAFYDQTVVAGGMTRFSLDFDFDLPWSISDLAITLSSNDTAMMWLSQAHRIFSHGTANDIDEKYGSEHDEPFAQLDDLDTESPVYLFVQPLPTRVSEVDAWLNSQVFFWSYDENGSTQIPGYIQRYLDLPKLTLTAPHILLRSWPKYVYDAIHTWQVARGFDPTTSDFARSLGFSTYQAASREDFDAETSMSETVDDPSRCQSDMVSSPTPVEDQESGSSSEEDQEPESRSLLSKFQSTLSWWQATSDIPAFG</sequence>
<proteinExistence type="predicted"/>
<organism evidence="2 3">
    <name type="scientific">Paramarasmius palmivorus</name>
    <dbReference type="NCBI Taxonomy" id="297713"/>
    <lineage>
        <taxon>Eukaryota</taxon>
        <taxon>Fungi</taxon>
        <taxon>Dikarya</taxon>
        <taxon>Basidiomycota</taxon>
        <taxon>Agaricomycotina</taxon>
        <taxon>Agaricomycetes</taxon>
        <taxon>Agaricomycetidae</taxon>
        <taxon>Agaricales</taxon>
        <taxon>Marasmiineae</taxon>
        <taxon>Marasmiaceae</taxon>
        <taxon>Paramarasmius</taxon>
    </lineage>
</organism>
<evidence type="ECO:0000313" key="3">
    <source>
        <dbReference type="Proteomes" id="UP001383192"/>
    </source>
</evidence>
<name>A0AAW0E9D9_9AGAR</name>
<gene>
    <name evidence="2" type="ORF">VNI00_000448</name>
</gene>
<evidence type="ECO:0000313" key="2">
    <source>
        <dbReference type="EMBL" id="KAK7060717.1"/>
    </source>
</evidence>